<dbReference type="PANTHER" id="PTHR43318:SF1">
    <property type="entry name" value="POLYSACCHARIDE BIOSYNTHESIS PROTEIN EPSC-RELATED"/>
    <property type="match status" value="1"/>
</dbReference>
<dbReference type="AlphaFoldDB" id="A0A9D5JUE1"/>
<keyword evidence="3" id="KW-0472">Membrane</keyword>
<feature type="transmembrane region" description="Helical" evidence="3">
    <location>
        <begin position="57"/>
        <end position="78"/>
    </location>
</feature>
<evidence type="ECO:0000256" key="3">
    <source>
        <dbReference type="SAM" id="Phobius"/>
    </source>
</evidence>
<evidence type="ECO:0000256" key="1">
    <source>
        <dbReference type="ARBA" id="ARBA00007430"/>
    </source>
</evidence>
<dbReference type="Pfam" id="PF02719">
    <property type="entry name" value="Polysacc_synt_2"/>
    <property type="match status" value="1"/>
</dbReference>
<protein>
    <submittedName>
        <fullName evidence="5">NAD-dependent epimerase/dehydratase family protein</fullName>
    </submittedName>
</protein>
<dbReference type="InterPro" id="IPR036291">
    <property type="entry name" value="NAD(P)-bd_dom_sf"/>
</dbReference>
<dbReference type="CDD" id="cd05237">
    <property type="entry name" value="UDP_invert_4-6DH_SDR_e"/>
    <property type="match status" value="1"/>
</dbReference>
<keyword evidence="3" id="KW-1133">Transmembrane helix</keyword>
<name>A0A9D5JUE1_9BACT</name>
<dbReference type="SUPFAM" id="SSF51735">
    <property type="entry name" value="NAD(P)-binding Rossmann-fold domains"/>
    <property type="match status" value="2"/>
</dbReference>
<dbReference type="InterPro" id="IPR003869">
    <property type="entry name" value="Polysac_CapD-like"/>
</dbReference>
<comment type="caution">
    <text evidence="5">The sequence shown here is derived from an EMBL/GenBank/DDBJ whole genome shotgun (WGS) entry which is preliminary data.</text>
</comment>
<dbReference type="Gene3D" id="3.40.50.720">
    <property type="entry name" value="NAD(P)-binding Rossmann-like Domain"/>
    <property type="match status" value="2"/>
</dbReference>
<dbReference type="PANTHER" id="PTHR43318">
    <property type="entry name" value="UDP-N-ACETYLGLUCOSAMINE 4,6-DEHYDRATASE"/>
    <property type="match status" value="1"/>
</dbReference>
<dbReference type="EMBL" id="WJJP01000146">
    <property type="protein sequence ID" value="MBD3323861.1"/>
    <property type="molecule type" value="Genomic_DNA"/>
</dbReference>
<feature type="region of interest" description="Disordered" evidence="2">
    <location>
        <begin position="620"/>
        <end position="645"/>
    </location>
</feature>
<feature type="compositionally biased region" description="Polar residues" evidence="2">
    <location>
        <begin position="625"/>
        <end position="636"/>
    </location>
</feature>
<proteinExistence type="inferred from homology"/>
<evidence type="ECO:0000256" key="2">
    <source>
        <dbReference type="SAM" id="MobiDB-lite"/>
    </source>
</evidence>
<evidence type="ECO:0000259" key="4">
    <source>
        <dbReference type="Pfam" id="PF02719"/>
    </source>
</evidence>
<comment type="similarity">
    <text evidence="1">Belongs to the polysaccharide synthase family.</text>
</comment>
<feature type="transmembrane region" description="Helical" evidence="3">
    <location>
        <begin position="27"/>
        <end position="45"/>
    </location>
</feature>
<dbReference type="Pfam" id="PF13727">
    <property type="entry name" value="CoA_binding_3"/>
    <property type="match status" value="1"/>
</dbReference>
<dbReference type="InterPro" id="IPR051203">
    <property type="entry name" value="Polysaccharide_Synthase-Rel"/>
</dbReference>
<gene>
    <name evidence="5" type="ORF">GF339_04710</name>
</gene>
<evidence type="ECO:0000313" key="5">
    <source>
        <dbReference type="EMBL" id="MBD3323861.1"/>
    </source>
</evidence>
<feature type="domain" description="Polysaccharide biosynthesis protein CapD-like" evidence="4">
    <location>
        <begin position="271"/>
        <end position="553"/>
    </location>
</feature>
<keyword evidence="3" id="KW-0812">Transmembrane</keyword>
<evidence type="ECO:0000313" key="6">
    <source>
        <dbReference type="Proteomes" id="UP000649604"/>
    </source>
</evidence>
<organism evidence="5 6">
    <name type="scientific">candidate division KSB3 bacterium</name>
    <dbReference type="NCBI Taxonomy" id="2044937"/>
    <lineage>
        <taxon>Bacteria</taxon>
        <taxon>candidate division KSB3</taxon>
    </lineage>
</organism>
<accession>A0A9D5JUE1</accession>
<dbReference type="Proteomes" id="UP000649604">
    <property type="component" value="Unassembled WGS sequence"/>
</dbReference>
<reference evidence="5" key="1">
    <citation type="submission" date="2019-11" db="EMBL/GenBank/DDBJ databases">
        <title>Microbial mats filling the niche in hypersaline microbial mats.</title>
        <authorList>
            <person name="Wong H.L."/>
            <person name="Macleod F.I."/>
            <person name="White R.A. III"/>
            <person name="Burns B.P."/>
        </authorList>
    </citation>
    <scope>NUCLEOTIDE SEQUENCE</scope>
    <source>
        <strain evidence="5">Rbin_158</strain>
    </source>
</reference>
<sequence length="645" mass="72100">MVALYLAYNIRYEFQVPTRELEKMLRLLPLTVLIKLGTFFFFRLYRGMWRYTSLVDLLNLMKATIVSSLLLILSVLLLHRFSGYSRSVFIIDGGLTLMLIGSVRVGVRLYFAHKSERGFFPLFPKFAPSGKKLLIIGAGKTGDQVVREILDNPGLKFHPVGFLDDDDHKQGKTLHGIKILGKVQEVASCVEMFDEILIAIPSASAQQMRTIVAACERAYKPFRTVPSLGELIGGKVSVKTVRHVSVQDLLGREEVVLSQENLARCLHQKRVLVTGAGGSIGSELVRQISQYYPAGVALVDISEFNLFRLDMECQQRFPYMKRVPLLGDIKNAGDVNKIFEEFRPQVVFHAAAYKHVPLQELHPWQAIQTNVHGTSLLIQAAQQHAVERFVLVSSDKAVRPTSVMGATKRLAEQLITLSNQQADGRFMAVRFGNVIGSSGSVIPTFQEQIERGGPVTVTHPEMIRYFMSIPEAARLILEAGAMGEGGELFILDMGKPVRIDTLARDLIRLHGYEPERDIAIQYIGLRPGEKLYEELMTEAEGVVATNHRKIMVLRGNHDQDPLLHEHIAALLETAATYNVVLIKRKLQEIVPEYTPDFGMFTPHIAPPTIGFQKAAAQATWYDVSPETQQPKANPDNSAEPLEDPQ</sequence>